<feature type="transmembrane region" description="Helical" evidence="1">
    <location>
        <begin position="12"/>
        <end position="33"/>
    </location>
</feature>
<evidence type="ECO:0000313" key="2">
    <source>
        <dbReference type="EMBL" id="KAJ7651376.1"/>
    </source>
</evidence>
<reference evidence="2" key="1">
    <citation type="submission" date="2023-03" db="EMBL/GenBank/DDBJ databases">
        <title>Massive genome expansion in bonnet fungi (Mycena s.s.) driven by repeated elements and novel gene families across ecological guilds.</title>
        <authorList>
            <consortium name="Lawrence Berkeley National Laboratory"/>
            <person name="Harder C.B."/>
            <person name="Miyauchi S."/>
            <person name="Viragh M."/>
            <person name="Kuo A."/>
            <person name="Thoen E."/>
            <person name="Andreopoulos B."/>
            <person name="Lu D."/>
            <person name="Skrede I."/>
            <person name="Drula E."/>
            <person name="Henrissat B."/>
            <person name="Morin E."/>
            <person name="Kohler A."/>
            <person name="Barry K."/>
            <person name="LaButti K."/>
            <person name="Morin E."/>
            <person name="Salamov A."/>
            <person name="Lipzen A."/>
            <person name="Mereny Z."/>
            <person name="Hegedus B."/>
            <person name="Baldrian P."/>
            <person name="Stursova M."/>
            <person name="Weitz H."/>
            <person name="Taylor A."/>
            <person name="Grigoriev I.V."/>
            <person name="Nagy L.G."/>
            <person name="Martin F."/>
            <person name="Kauserud H."/>
        </authorList>
    </citation>
    <scope>NUCLEOTIDE SEQUENCE</scope>
    <source>
        <strain evidence="2">9284</strain>
    </source>
</reference>
<keyword evidence="1" id="KW-0812">Transmembrane</keyword>
<dbReference type="Proteomes" id="UP001221142">
    <property type="component" value="Unassembled WGS sequence"/>
</dbReference>
<accession>A0AAD7CL25</accession>
<comment type="caution">
    <text evidence="2">The sequence shown here is derived from an EMBL/GenBank/DDBJ whole genome shotgun (WGS) entry which is preliminary data.</text>
</comment>
<gene>
    <name evidence="2" type="ORF">FB45DRAFT_890384</name>
</gene>
<name>A0AAD7CL25_9AGAR</name>
<dbReference type="EMBL" id="JARKIF010000001">
    <property type="protein sequence ID" value="KAJ7651376.1"/>
    <property type="molecule type" value="Genomic_DNA"/>
</dbReference>
<proteinExistence type="predicted"/>
<evidence type="ECO:0000313" key="3">
    <source>
        <dbReference type="Proteomes" id="UP001221142"/>
    </source>
</evidence>
<keyword evidence="1" id="KW-0472">Membrane</keyword>
<sequence>MHAVTFTVLDSSTVVGGLLSLLVSLVDWVVAFCQRPTLNSIPWRRTLEKAQSKHSNRLVGEATPGTVDRHASLRVSSRLQRMRH</sequence>
<organism evidence="2 3">
    <name type="scientific">Roridomyces roridus</name>
    <dbReference type="NCBI Taxonomy" id="1738132"/>
    <lineage>
        <taxon>Eukaryota</taxon>
        <taxon>Fungi</taxon>
        <taxon>Dikarya</taxon>
        <taxon>Basidiomycota</taxon>
        <taxon>Agaricomycotina</taxon>
        <taxon>Agaricomycetes</taxon>
        <taxon>Agaricomycetidae</taxon>
        <taxon>Agaricales</taxon>
        <taxon>Marasmiineae</taxon>
        <taxon>Mycenaceae</taxon>
        <taxon>Roridomyces</taxon>
    </lineage>
</organism>
<evidence type="ECO:0000256" key="1">
    <source>
        <dbReference type="SAM" id="Phobius"/>
    </source>
</evidence>
<dbReference type="AlphaFoldDB" id="A0AAD7CL25"/>
<keyword evidence="1" id="KW-1133">Transmembrane helix</keyword>
<protein>
    <submittedName>
        <fullName evidence="2">Uncharacterized protein</fullName>
    </submittedName>
</protein>
<keyword evidence="3" id="KW-1185">Reference proteome</keyword>